<comment type="caution">
    <text evidence="7">The sequence shown here is derived from an EMBL/GenBank/DDBJ whole genome shotgun (WGS) entry which is preliminary data.</text>
</comment>
<feature type="transmembrane region" description="Helical" evidence="6">
    <location>
        <begin position="20"/>
        <end position="37"/>
    </location>
</feature>
<evidence type="ECO:0000256" key="5">
    <source>
        <dbReference type="ARBA" id="ARBA00023136"/>
    </source>
</evidence>
<evidence type="ECO:0000313" key="8">
    <source>
        <dbReference type="Proteomes" id="UP000809273"/>
    </source>
</evidence>
<evidence type="ECO:0000313" key="7">
    <source>
        <dbReference type="EMBL" id="MBN1574095.1"/>
    </source>
</evidence>
<feature type="transmembrane region" description="Helical" evidence="6">
    <location>
        <begin position="350"/>
        <end position="372"/>
    </location>
</feature>
<evidence type="ECO:0000256" key="1">
    <source>
        <dbReference type="ARBA" id="ARBA00004651"/>
    </source>
</evidence>
<feature type="transmembrane region" description="Helical" evidence="6">
    <location>
        <begin position="95"/>
        <end position="117"/>
    </location>
</feature>
<dbReference type="InterPro" id="IPR043428">
    <property type="entry name" value="LivM-like"/>
</dbReference>
<dbReference type="PANTHER" id="PTHR30482:SF10">
    <property type="entry name" value="HIGH-AFFINITY BRANCHED-CHAIN AMINO ACID TRANSPORT PROTEIN BRAE"/>
    <property type="match status" value="1"/>
</dbReference>
<dbReference type="GO" id="GO:0005886">
    <property type="term" value="C:plasma membrane"/>
    <property type="evidence" value="ECO:0007669"/>
    <property type="project" value="UniProtKB-SubCell"/>
</dbReference>
<organism evidence="7 8">
    <name type="scientific">Candidatus Zymogenus saltonus</name>
    <dbReference type="NCBI Taxonomy" id="2844893"/>
    <lineage>
        <taxon>Bacteria</taxon>
        <taxon>Deltaproteobacteria</taxon>
        <taxon>Candidatus Zymogenia</taxon>
        <taxon>Candidatus Zymogeniales</taxon>
        <taxon>Candidatus Zymogenaceae</taxon>
        <taxon>Candidatus Zymogenus</taxon>
    </lineage>
</organism>
<proteinExistence type="predicted"/>
<feature type="transmembrane region" description="Helical" evidence="6">
    <location>
        <begin position="44"/>
        <end position="64"/>
    </location>
</feature>
<sequence>MDLKRNYYEDIKLIKSNFIGVWTLILLVFLLFFPLFATSFNTHIASTLFINIIIAIGLNILVGYTGQVSLGHAGFLAIGAYTSVLLVMKAGFPMLLAIPTAGLMAALFGFILGLPALRMEGPYLAIATLGFGIAVEQVLGVWDTVLGLFIRFVNLFINLPARIVFGFRGGGGGGEFVPPLDFGPALEFLKGLTGGRMGLKTPTFAIFDTMDTDIFIGAIRLTPDKQVYYLILFITVILVLFAVNLMKSRIGRAFIAIRDSEIAAETVGVNLTYYRTLAFAISAFYAGMAGALQAHMVQFVAPMQYSLISSITMLAIIVVGGLGSILGSIAGAVLFTILPQFLSGHGDLNVIVTGAIMVVIIMLEPLGIRGIWIRLKVYWMMWPF</sequence>
<dbReference type="Proteomes" id="UP000809273">
    <property type="component" value="Unassembled WGS sequence"/>
</dbReference>
<keyword evidence="5 6" id="KW-0472">Membrane</keyword>
<dbReference type="GO" id="GO:0015658">
    <property type="term" value="F:branched-chain amino acid transmembrane transporter activity"/>
    <property type="evidence" value="ECO:0007669"/>
    <property type="project" value="InterPro"/>
</dbReference>
<dbReference type="AlphaFoldDB" id="A0A9D8KHG7"/>
<feature type="transmembrane region" description="Helical" evidence="6">
    <location>
        <begin position="277"/>
        <end position="301"/>
    </location>
</feature>
<dbReference type="EMBL" id="JAFGIX010000065">
    <property type="protein sequence ID" value="MBN1574095.1"/>
    <property type="molecule type" value="Genomic_DNA"/>
</dbReference>
<evidence type="ECO:0000256" key="2">
    <source>
        <dbReference type="ARBA" id="ARBA00022475"/>
    </source>
</evidence>
<keyword evidence="4 6" id="KW-1133">Transmembrane helix</keyword>
<gene>
    <name evidence="7" type="ORF">JW984_12940</name>
</gene>
<comment type="subcellular location">
    <subcellularLocation>
        <location evidence="1">Cell membrane</location>
        <topology evidence="1">Multi-pass membrane protein</topology>
    </subcellularLocation>
</comment>
<feature type="transmembrane region" description="Helical" evidence="6">
    <location>
        <begin position="313"/>
        <end position="338"/>
    </location>
</feature>
<reference evidence="7" key="1">
    <citation type="journal article" date="2021" name="Environ. Microbiol.">
        <title>Genomic characterization of three novel Desulfobacterota classes expand the metabolic and phylogenetic diversity of the phylum.</title>
        <authorList>
            <person name="Murphy C.L."/>
            <person name="Biggerstaff J."/>
            <person name="Eichhorn A."/>
            <person name="Ewing E."/>
            <person name="Shahan R."/>
            <person name="Soriano D."/>
            <person name="Stewart S."/>
            <person name="VanMol K."/>
            <person name="Walker R."/>
            <person name="Walters P."/>
            <person name="Elshahed M.S."/>
            <person name="Youssef N.H."/>
        </authorList>
    </citation>
    <scope>NUCLEOTIDE SEQUENCE</scope>
    <source>
        <strain evidence="7">Zod_Metabat.24</strain>
    </source>
</reference>
<feature type="transmembrane region" description="Helical" evidence="6">
    <location>
        <begin position="123"/>
        <end position="150"/>
    </location>
</feature>
<feature type="transmembrane region" description="Helical" evidence="6">
    <location>
        <begin position="70"/>
        <end position="88"/>
    </location>
</feature>
<accession>A0A9D8KHG7</accession>
<dbReference type="Pfam" id="PF02653">
    <property type="entry name" value="BPD_transp_2"/>
    <property type="match status" value="2"/>
</dbReference>
<name>A0A9D8KHG7_9DELT</name>
<evidence type="ECO:0000256" key="4">
    <source>
        <dbReference type="ARBA" id="ARBA00022989"/>
    </source>
</evidence>
<keyword evidence="3 6" id="KW-0812">Transmembrane</keyword>
<evidence type="ECO:0000256" key="6">
    <source>
        <dbReference type="SAM" id="Phobius"/>
    </source>
</evidence>
<keyword evidence="2" id="KW-1003">Cell membrane</keyword>
<evidence type="ECO:0000256" key="3">
    <source>
        <dbReference type="ARBA" id="ARBA00022692"/>
    </source>
</evidence>
<dbReference type="PANTHER" id="PTHR30482">
    <property type="entry name" value="HIGH-AFFINITY BRANCHED-CHAIN AMINO ACID TRANSPORT SYSTEM PERMEASE"/>
    <property type="match status" value="1"/>
</dbReference>
<dbReference type="CDD" id="cd06581">
    <property type="entry name" value="TM_PBP1_LivM_like"/>
    <property type="match status" value="1"/>
</dbReference>
<protein>
    <submittedName>
        <fullName evidence="7">Branched-chain amino acid ABC transporter permease</fullName>
    </submittedName>
</protein>
<dbReference type="InterPro" id="IPR001851">
    <property type="entry name" value="ABC_transp_permease"/>
</dbReference>
<feature type="transmembrane region" description="Helical" evidence="6">
    <location>
        <begin position="227"/>
        <end position="246"/>
    </location>
</feature>
<reference evidence="7" key="2">
    <citation type="submission" date="2021-01" db="EMBL/GenBank/DDBJ databases">
        <authorList>
            <person name="Hahn C.R."/>
            <person name="Youssef N.H."/>
            <person name="Elshahed M."/>
        </authorList>
    </citation>
    <scope>NUCLEOTIDE SEQUENCE</scope>
    <source>
        <strain evidence="7">Zod_Metabat.24</strain>
    </source>
</reference>